<evidence type="ECO:0000256" key="5">
    <source>
        <dbReference type="ARBA" id="ARBA00022448"/>
    </source>
</evidence>
<dbReference type="CDD" id="cd22055">
    <property type="entry name" value="NAC_BTF3"/>
    <property type="match status" value="1"/>
</dbReference>
<reference evidence="15" key="1">
    <citation type="submission" date="2023-03" db="EMBL/GenBank/DDBJ databases">
        <title>Mating type loci evolution in Malassezia.</title>
        <authorList>
            <person name="Coelho M.A."/>
        </authorList>
    </citation>
    <scope>NUCLEOTIDE SEQUENCE</scope>
    <source>
        <strain evidence="15">CBS 9557</strain>
    </source>
</reference>
<dbReference type="PANTHER" id="PTHR10351">
    <property type="entry name" value="TRANSCRIPTION FACTOR BTF3 FAMILY MEMBER"/>
    <property type="match status" value="1"/>
</dbReference>
<feature type="compositionally biased region" description="Basic residues" evidence="13">
    <location>
        <begin position="22"/>
        <end position="32"/>
    </location>
</feature>
<dbReference type="InterPro" id="IPR039370">
    <property type="entry name" value="BTF3"/>
</dbReference>
<keyword evidence="6" id="KW-0963">Cytoplasm</keyword>
<evidence type="ECO:0000256" key="2">
    <source>
        <dbReference type="ARBA" id="ARBA00004496"/>
    </source>
</evidence>
<evidence type="ECO:0000256" key="4">
    <source>
        <dbReference type="ARBA" id="ARBA00022192"/>
    </source>
</evidence>
<dbReference type="InterPro" id="IPR038187">
    <property type="entry name" value="NAC_A/B_dom_sf"/>
</dbReference>
<comment type="subunit">
    <text evidence="12">Part of the nascent polypeptide-associated complex (NAC).</text>
</comment>
<comment type="similarity">
    <text evidence="3 12">Belongs to the NAC-beta family.</text>
</comment>
<keyword evidence="8" id="KW-0653">Protein transport</keyword>
<evidence type="ECO:0000256" key="1">
    <source>
        <dbReference type="ARBA" id="ARBA00004123"/>
    </source>
</evidence>
<accession>A0AAF0J2L1</accession>
<feature type="region of interest" description="Disordered" evidence="13">
    <location>
        <begin position="13"/>
        <end position="39"/>
    </location>
</feature>
<dbReference type="PROSITE" id="PS51151">
    <property type="entry name" value="NAC_AB"/>
    <property type="match status" value="1"/>
</dbReference>
<protein>
    <recommendedName>
        <fullName evidence="4 12">Nascent polypeptide-associated complex subunit beta</fullName>
    </recommendedName>
</protein>
<evidence type="ECO:0000256" key="13">
    <source>
        <dbReference type="SAM" id="MobiDB-lite"/>
    </source>
</evidence>
<proteinExistence type="inferred from homology"/>
<evidence type="ECO:0000313" key="15">
    <source>
        <dbReference type="EMBL" id="WFD27024.1"/>
    </source>
</evidence>
<evidence type="ECO:0000256" key="9">
    <source>
        <dbReference type="ARBA" id="ARBA00023015"/>
    </source>
</evidence>
<keyword evidence="11" id="KW-0539">Nucleus</keyword>
<evidence type="ECO:0000259" key="14">
    <source>
        <dbReference type="PROSITE" id="PS51151"/>
    </source>
</evidence>
<keyword evidence="10 12" id="KW-0804">Transcription</keyword>
<dbReference type="GO" id="GO:0015031">
    <property type="term" value="P:protein transport"/>
    <property type="evidence" value="ECO:0007669"/>
    <property type="project" value="UniProtKB-KW"/>
</dbReference>
<keyword evidence="7" id="KW-0678">Repressor</keyword>
<dbReference type="FunFam" id="2.20.70.30:FF:000003">
    <property type="entry name" value="Nascent polypeptide-associated complex subunit beta"/>
    <property type="match status" value="1"/>
</dbReference>
<name>A0AAF0J2L1_9BASI</name>
<evidence type="ECO:0000256" key="7">
    <source>
        <dbReference type="ARBA" id="ARBA00022491"/>
    </source>
</evidence>
<dbReference type="Pfam" id="PF01849">
    <property type="entry name" value="NAC"/>
    <property type="match status" value="1"/>
</dbReference>
<dbReference type="Proteomes" id="UP001213623">
    <property type="component" value="Chromosome 3"/>
</dbReference>
<organism evidence="15 16">
    <name type="scientific">Malassezia nana</name>
    <dbReference type="NCBI Taxonomy" id="180528"/>
    <lineage>
        <taxon>Eukaryota</taxon>
        <taxon>Fungi</taxon>
        <taxon>Dikarya</taxon>
        <taxon>Basidiomycota</taxon>
        <taxon>Ustilaginomycotina</taxon>
        <taxon>Malasseziomycetes</taxon>
        <taxon>Malasseziales</taxon>
        <taxon>Malasseziaceae</taxon>
        <taxon>Malassezia</taxon>
    </lineage>
</organism>
<dbReference type="EMBL" id="CP119894">
    <property type="protein sequence ID" value="WFD27024.1"/>
    <property type="molecule type" value="Genomic_DNA"/>
</dbReference>
<evidence type="ECO:0000256" key="6">
    <source>
        <dbReference type="ARBA" id="ARBA00022490"/>
    </source>
</evidence>
<feature type="compositionally biased region" description="Acidic residues" evidence="13">
    <location>
        <begin position="148"/>
        <end position="158"/>
    </location>
</feature>
<dbReference type="GO" id="GO:0005634">
    <property type="term" value="C:nucleus"/>
    <property type="evidence" value="ECO:0007669"/>
    <property type="project" value="UniProtKB-SubCell"/>
</dbReference>
<gene>
    <name evidence="15" type="primary">EGD1</name>
    <name evidence="15" type="ORF">MNAN1_002018</name>
</gene>
<dbReference type="AlphaFoldDB" id="A0AAF0J2L1"/>
<keyword evidence="9 12" id="KW-0805">Transcription regulation</keyword>
<dbReference type="Gene3D" id="2.20.70.30">
    <property type="entry name" value="Nascent polypeptide-associated complex domain"/>
    <property type="match status" value="1"/>
</dbReference>
<feature type="domain" description="NAC-A/B" evidence="14">
    <location>
        <begin position="37"/>
        <end position="110"/>
    </location>
</feature>
<evidence type="ECO:0000313" key="16">
    <source>
        <dbReference type="Proteomes" id="UP001213623"/>
    </source>
</evidence>
<evidence type="ECO:0000256" key="10">
    <source>
        <dbReference type="ARBA" id="ARBA00023163"/>
    </source>
</evidence>
<dbReference type="InterPro" id="IPR002715">
    <property type="entry name" value="Nas_poly-pep-assoc_cplx_dom"/>
</dbReference>
<keyword evidence="16" id="KW-1185">Reference proteome</keyword>
<feature type="region of interest" description="Disordered" evidence="13">
    <location>
        <begin position="136"/>
        <end position="175"/>
    </location>
</feature>
<evidence type="ECO:0000256" key="12">
    <source>
        <dbReference type="RuleBase" id="RU361272"/>
    </source>
</evidence>
<sequence length="175" mass="18479">MVVDQEKLAKLQAAARTGGKGAPRRKLVKKPKGAVAGGEDTKLQGALKKLAVQPMTGIEEVNMFKEDGNVLHIANPKGMYSHLTLVHGAVAANTLAVYGKAQDKELTELVPGILSQLGPESLASLRKLAESYQAISAQQASMQKGEDADGVPDVDGNFDEVVSKATESTEVDQLD</sequence>
<evidence type="ECO:0000256" key="11">
    <source>
        <dbReference type="ARBA" id="ARBA00023242"/>
    </source>
</evidence>
<dbReference type="SMART" id="SM01407">
    <property type="entry name" value="NAC"/>
    <property type="match status" value="1"/>
</dbReference>
<evidence type="ECO:0000256" key="3">
    <source>
        <dbReference type="ARBA" id="ARBA00005296"/>
    </source>
</evidence>
<comment type="subcellular location">
    <subcellularLocation>
        <location evidence="2">Cytoplasm</location>
    </subcellularLocation>
    <subcellularLocation>
        <location evidence="1">Nucleus</location>
    </subcellularLocation>
</comment>
<evidence type="ECO:0000256" key="8">
    <source>
        <dbReference type="ARBA" id="ARBA00022927"/>
    </source>
</evidence>
<keyword evidence="5" id="KW-0813">Transport</keyword>
<dbReference type="GO" id="GO:0005737">
    <property type="term" value="C:cytoplasm"/>
    <property type="evidence" value="ECO:0007669"/>
    <property type="project" value="UniProtKB-SubCell"/>
</dbReference>